<comment type="caution">
    <text evidence="17">The sequence shown here is derived from an EMBL/GenBank/DDBJ whole genome shotgun (WGS) entry which is preliminary data.</text>
</comment>
<organism evidence="17 18">
    <name type="scientific">Triplophysa tibetana</name>
    <dbReference type="NCBI Taxonomy" id="1572043"/>
    <lineage>
        <taxon>Eukaryota</taxon>
        <taxon>Metazoa</taxon>
        <taxon>Chordata</taxon>
        <taxon>Craniata</taxon>
        <taxon>Vertebrata</taxon>
        <taxon>Euteleostomi</taxon>
        <taxon>Actinopterygii</taxon>
        <taxon>Neopterygii</taxon>
        <taxon>Teleostei</taxon>
        <taxon>Ostariophysi</taxon>
        <taxon>Cypriniformes</taxon>
        <taxon>Nemacheilidae</taxon>
        <taxon>Triplophysa</taxon>
    </lineage>
</organism>
<feature type="transmembrane region" description="Helical" evidence="13">
    <location>
        <begin position="994"/>
        <end position="1016"/>
    </location>
</feature>
<evidence type="ECO:0000256" key="9">
    <source>
        <dbReference type="ARBA" id="ARBA00023136"/>
    </source>
</evidence>
<dbReference type="Pfam" id="PF01839">
    <property type="entry name" value="FG-GAP"/>
    <property type="match status" value="2"/>
</dbReference>
<gene>
    <name evidence="17" type="ORF">E1301_Tti004055</name>
</gene>
<evidence type="ECO:0000256" key="1">
    <source>
        <dbReference type="ARBA" id="ARBA00004479"/>
    </source>
</evidence>
<name>A0A5A9NII7_9TELE</name>
<evidence type="ECO:0000256" key="5">
    <source>
        <dbReference type="ARBA" id="ARBA00022737"/>
    </source>
</evidence>
<evidence type="ECO:0000313" key="17">
    <source>
        <dbReference type="EMBL" id="KAA0709520.1"/>
    </source>
</evidence>
<evidence type="ECO:0000256" key="3">
    <source>
        <dbReference type="ARBA" id="ARBA00022692"/>
    </source>
</evidence>
<dbReference type="InterPro" id="IPR013649">
    <property type="entry name" value="Integrin_alpha_Ig-like_1"/>
</dbReference>
<dbReference type="Gene3D" id="2.60.40.1510">
    <property type="entry name" value="ntegrin, alpha v. Chain A, domain 3"/>
    <property type="match status" value="1"/>
</dbReference>
<dbReference type="GO" id="GO:0007160">
    <property type="term" value="P:cell-matrix adhesion"/>
    <property type="evidence" value="ECO:0007669"/>
    <property type="project" value="TreeGrafter"/>
</dbReference>
<dbReference type="Pfam" id="PF20805">
    <property type="entry name" value="Integrin_A_Ig_2"/>
    <property type="match status" value="1"/>
</dbReference>
<dbReference type="AlphaFoldDB" id="A0A5A9NII7"/>
<dbReference type="EMBL" id="SOYY01000017">
    <property type="protein sequence ID" value="KAA0709520.1"/>
    <property type="molecule type" value="Genomic_DNA"/>
</dbReference>
<feature type="domain" description="Integrin alpha first immunoglubulin-like" evidence="14">
    <location>
        <begin position="458"/>
        <end position="611"/>
    </location>
</feature>
<evidence type="ECO:0000256" key="10">
    <source>
        <dbReference type="ARBA" id="ARBA00023170"/>
    </source>
</evidence>
<comment type="subcellular location">
    <subcellularLocation>
        <location evidence="1 13">Membrane</location>
        <topology evidence="1 13">Single-pass type I membrane protein</topology>
    </subcellularLocation>
</comment>
<dbReference type="Gene3D" id="2.130.10.130">
    <property type="entry name" value="Integrin alpha, N-terminal"/>
    <property type="match status" value="1"/>
</dbReference>
<dbReference type="Pfam" id="PF20806">
    <property type="entry name" value="Integrin_A_Ig_3"/>
    <property type="match status" value="1"/>
</dbReference>
<evidence type="ECO:0000256" key="8">
    <source>
        <dbReference type="ARBA" id="ARBA00023037"/>
    </source>
</evidence>
<evidence type="ECO:0000259" key="14">
    <source>
        <dbReference type="Pfam" id="PF08441"/>
    </source>
</evidence>
<dbReference type="Gene3D" id="2.60.40.1460">
    <property type="entry name" value="Integrin domains. Chain A, domain 2"/>
    <property type="match status" value="1"/>
</dbReference>
<dbReference type="GO" id="GO:0008305">
    <property type="term" value="C:integrin complex"/>
    <property type="evidence" value="ECO:0007669"/>
    <property type="project" value="InterPro"/>
</dbReference>
<dbReference type="SMART" id="SM00191">
    <property type="entry name" value="Int_alpha"/>
    <property type="match status" value="5"/>
</dbReference>
<dbReference type="InterPro" id="IPR048285">
    <property type="entry name" value="Integrin_alpha_Ig-like_2"/>
</dbReference>
<dbReference type="Gene3D" id="2.60.40.1530">
    <property type="entry name" value="ntegrin, alpha v. Chain A, domain 4"/>
    <property type="match status" value="1"/>
</dbReference>
<dbReference type="Proteomes" id="UP000324632">
    <property type="component" value="Chromosome 17"/>
</dbReference>
<sequence length="1030" mass="114554">MISQHWGLAVTVWLLTVIQQISSFNLDTQSVIKKRGDANTLFGFSMAMHQQLQPTDERFLLIGAPRAKALSNQGANITGGLYRCKFNTRSDDCERIVLDVDVRENTDGKDHKENQWLGVSVKSQGPGGHVVTCAHRYQDWSFGNQLVLGRCFVMKQDLKLEEKRSLCHRRKVDKHMFGYCQQGISVAFTRDGKYVIFGAPGAYEWKGTVQMEPVVDFLLDTFETGDKNREELIPVDISSYLGFAVDSGINIVKKGELIVVAGAPRSGHSGEVVLLKPDKKSESKTMRAEHILRGPELASSFGYDLVVLDLNSDGWDDLVVGAPQFSLQDMDEDVGGAVFVYINKDGGQQWDRIKPVALYGKRDSMFGLAVAHTGDMNQDGYQDFAVSSPYEDSGKGRVYVYHGSPEGFRQKPQQVLQARDNDIKLFGYALASNMDVDNNGYPDLAVGSGSDSVLIYRSKPVVNIEKSLTLTPDRIDLKKRDCKANPCFITARSCFTYTAQPATYNPKMRIEYSLAGDTLHRERDLPQRVVFIDPTQRLLELPAQGQEQCVETKLKLQGDIQDKLTSILIDLSVSMPSDTTNQTFKNLPDLQPVLNTLKGNTNTAEFIFLNDDCGSDNICQSNLHVQYTFCTKDQHQDKCNPLSGDPRMPVISPGDENVALEVTVTNKGGEDAHNSQLSVMFPEYLPLSSIVPKSNSKTEVNCKSNENRTLAHCNLENPFKRDSNTSFYLILKTDRLSDSVTGANVTMSLKTLSIQNIPQIVAEAKILIEMHLEVSGLAKPSQLFVGGDVRDEKTIKKEDDIGSLVLYEFRISNTGRPMKSFDAVLNIQWPKETKKGKRLLYLVQVTGRGQKIIQCTPSEAINPLKNIKALSRGRREVGHEPEQEALSNDGGFLPFLGNSRKYKILTCADELECVMIQCPLEAVDSTAVIVLHSRLSNSTFLGEYSSLNYLDIVLDASLSLNGTVRNIGIRPSETKVRLTVFPEKKPALLSRVPWWVIFLSVLTALMLAAMLGYLVWKLYKSGLCGGKKNV</sequence>
<dbReference type="GO" id="GO:0009897">
    <property type="term" value="C:external side of plasma membrane"/>
    <property type="evidence" value="ECO:0007669"/>
    <property type="project" value="TreeGrafter"/>
</dbReference>
<dbReference type="GO" id="GO:0005178">
    <property type="term" value="F:integrin binding"/>
    <property type="evidence" value="ECO:0007669"/>
    <property type="project" value="TreeGrafter"/>
</dbReference>
<dbReference type="InterPro" id="IPR013517">
    <property type="entry name" value="FG-GAP"/>
</dbReference>
<dbReference type="InterPro" id="IPR048286">
    <property type="entry name" value="Integrin_alpha_Ig-like_3"/>
</dbReference>
<keyword evidence="7 13" id="KW-1133">Transmembrane helix</keyword>
<feature type="domain" description="Integrin alpha second immunoglobulin-like" evidence="15">
    <location>
        <begin position="613"/>
        <end position="757"/>
    </location>
</feature>
<keyword evidence="11" id="KW-0325">Glycoprotein</keyword>
<dbReference type="GO" id="GO:0007229">
    <property type="term" value="P:integrin-mediated signaling pathway"/>
    <property type="evidence" value="ECO:0007669"/>
    <property type="project" value="UniProtKB-KW"/>
</dbReference>
<dbReference type="InterPro" id="IPR000413">
    <property type="entry name" value="Integrin_alpha"/>
</dbReference>
<evidence type="ECO:0000313" key="18">
    <source>
        <dbReference type="Proteomes" id="UP000324632"/>
    </source>
</evidence>
<feature type="repeat" description="FG-GAP" evidence="12">
    <location>
        <begin position="287"/>
        <end position="350"/>
    </location>
</feature>
<dbReference type="Pfam" id="PF08441">
    <property type="entry name" value="Integrin_A_Ig_1"/>
    <property type="match status" value="1"/>
</dbReference>
<evidence type="ECO:0000256" key="6">
    <source>
        <dbReference type="ARBA" id="ARBA00022889"/>
    </source>
</evidence>
<dbReference type="GO" id="GO:0033627">
    <property type="term" value="P:cell adhesion mediated by integrin"/>
    <property type="evidence" value="ECO:0007669"/>
    <property type="project" value="TreeGrafter"/>
</dbReference>
<dbReference type="GO" id="GO:0098609">
    <property type="term" value="P:cell-cell adhesion"/>
    <property type="evidence" value="ECO:0007669"/>
    <property type="project" value="TreeGrafter"/>
</dbReference>
<evidence type="ECO:0000256" key="7">
    <source>
        <dbReference type="ARBA" id="ARBA00022989"/>
    </source>
</evidence>
<protein>
    <submittedName>
        <fullName evidence="17">Integrin alpha-6 VLA-6</fullName>
    </submittedName>
</protein>
<dbReference type="PRINTS" id="PR01185">
    <property type="entry name" value="INTEGRINA"/>
</dbReference>
<keyword evidence="5" id="KW-0677">Repeat</keyword>
<proteinExistence type="inferred from homology"/>
<accession>A0A5A9NII7</accession>
<keyword evidence="9 13" id="KW-0472">Membrane</keyword>
<reference evidence="17 18" key="1">
    <citation type="journal article" date="2019" name="Mol. Ecol. Resour.">
        <title>Chromosome-level genome assembly of Triplophysa tibetana, a fish adapted to the harsh high-altitude environment of the Tibetan Plateau.</title>
        <authorList>
            <person name="Yang X."/>
            <person name="Liu H."/>
            <person name="Ma Z."/>
            <person name="Zou Y."/>
            <person name="Zou M."/>
            <person name="Mao Y."/>
            <person name="Li X."/>
            <person name="Wang H."/>
            <person name="Chen T."/>
            <person name="Wang W."/>
            <person name="Yang R."/>
        </authorList>
    </citation>
    <scope>NUCLEOTIDE SEQUENCE [LARGE SCALE GENOMIC DNA]</scope>
    <source>
        <strain evidence="17">TTIB1903HZAU</strain>
        <tissue evidence="17">Muscle</tissue>
    </source>
</reference>
<dbReference type="InterPro" id="IPR013519">
    <property type="entry name" value="Int_alpha_beta-p"/>
</dbReference>
<keyword evidence="3 13" id="KW-0812">Transmembrane</keyword>
<dbReference type="PANTHER" id="PTHR23220">
    <property type="entry name" value="INTEGRIN ALPHA"/>
    <property type="match status" value="1"/>
</dbReference>
<keyword evidence="18" id="KW-1185">Reference proteome</keyword>
<dbReference type="InterPro" id="IPR028994">
    <property type="entry name" value="Integrin_alpha_N"/>
</dbReference>
<evidence type="ECO:0000256" key="12">
    <source>
        <dbReference type="PROSITE-ProRule" id="PRU00803"/>
    </source>
</evidence>
<evidence type="ECO:0000256" key="2">
    <source>
        <dbReference type="ARBA" id="ARBA00008054"/>
    </source>
</evidence>
<dbReference type="SUPFAM" id="SSF69318">
    <property type="entry name" value="Integrin alpha N-terminal domain"/>
    <property type="match status" value="1"/>
</dbReference>
<keyword evidence="10 13" id="KW-0675">Receptor</keyword>
<feature type="domain" description="Integrin alpha third immunoglobulin-like" evidence="16">
    <location>
        <begin position="772"/>
        <end position="983"/>
    </location>
</feature>
<feature type="signal peptide" evidence="13">
    <location>
        <begin position="1"/>
        <end position="23"/>
    </location>
</feature>
<keyword evidence="6 13" id="KW-0130">Cell adhesion</keyword>
<evidence type="ECO:0000256" key="11">
    <source>
        <dbReference type="ARBA" id="ARBA00023180"/>
    </source>
</evidence>
<dbReference type="SUPFAM" id="SSF69179">
    <property type="entry name" value="Integrin domains"/>
    <property type="match status" value="3"/>
</dbReference>
<evidence type="ECO:0000256" key="13">
    <source>
        <dbReference type="RuleBase" id="RU003762"/>
    </source>
</evidence>
<evidence type="ECO:0000259" key="16">
    <source>
        <dbReference type="Pfam" id="PF20806"/>
    </source>
</evidence>
<feature type="chain" id="PRO_5023120648" evidence="13">
    <location>
        <begin position="24"/>
        <end position="1030"/>
    </location>
</feature>
<dbReference type="PANTHER" id="PTHR23220:SF9">
    <property type="entry name" value="INTEGRIN ALPHA-6"/>
    <property type="match status" value="1"/>
</dbReference>
<evidence type="ECO:0000259" key="15">
    <source>
        <dbReference type="Pfam" id="PF20805"/>
    </source>
</evidence>
<dbReference type="InterPro" id="IPR032695">
    <property type="entry name" value="Integrin_dom_sf"/>
</dbReference>
<dbReference type="GO" id="GO:0050900">
    <property type="term" value="P:leukocyte migration"/>
    <property type="evidence" value="ECO:0007669"/>
    <property type="project" value="TreeGrafter"/>
</dbReference>
<feature type="repeat" description="FG-GAP" evidence="12">
    <location>
        <begin position="414"/>
        <end position="473"/>
    </location>
</feature>
<keyword evidence="4 13" id="KW-0732">Signal</keyword>
<keyword evidence="8 13" id="KW-0401">Integrin</keyword>
<evidence type="ECO:0000256" key="4">
    <source>
        <dbReference type="ARBA" id="ARBA00022729"/>
    </source>
</evidence>
<comment type="similarity">
    <text evidence="2 13">Belongs to the integrin alpha chain family.</text>
</comment>
<feature type="repeat" description="FG-GAP" evidence="12">
    <location>
        <begin position="351"/>
        <end position="410"/>
    </location>
</feature>
<dbReference type="PROSITE" id="PS51470">
    <property type="entry name" value="FG_GAP"/>
    <property type="match status" value="3"/>
</dbReference>